<accession>A0A7W4Z5N3</accession>
<name>A0A7W4Z5N3_9GAMM</name>
<dbReference type="Proteomes" id="UP000537130">
    <property type="component" value="Unassembled WGS sequence"/>
</dbReference>
<gene>
    <name evidence="1" type="ORF">FHR99_000246</name>
</gene>
<keyword evidence="2" id="KW-1185">Reference proteome</keyword>
<comment type="caution">
    <text evidence="1">The sequence shown here is derived from an EMBL/GenBank/DDBJ whole genome shotgun (WGS) entry which is preliminary data.</text>
</comment>
<organism evidence="1 2">
    <name type="scientific">Litorivivens lipolytica</name>
    <dbReference type="NCBI Taxonomy" id="1524264"/>
    <lineage>
        <taxon>Bacteria</taxon>
        <taxon>Pseudomonadati</taxon>
        <taxon>Pseudomonadota</taxon>
        <taxon>Gammaproteobacteria</taxon>
        <taxon>Litorivivens</taxon>
    </lineage>
</organism>
<protein>
    <recommendedName>
        <fullName evidence="3">Type 1 pili tip component</fullName>
    </recommendedName>
</protein>
<evidence type="ECO:0008006" key="3">
    <source>
        <dbReference type="Google" id="ProtNLM"/>
    </source>
</evidence>
<dbReference type="RefSeq" id="WP_183408725.1">
    <property type="nucleotide sequence ID" value="NZ_JACHWY010000001.1"/>
</dbReference>
<dbReference type="AlphaFoldDB" id="A0A7W4Z5N3"/>
<sequence>MEIKELLDLWEDTARAELTKDVFEVRLPLEEASKLQALAELYPLRSVEEIITDLLSASLAEVERTLPYVRGSAVVSHDELGDPLYEDIGPTPRYRSLLQKHLANYKTAGH</sequence>
<dbReference type="EMBL" id="JACHWY010000001">
    <property type="protein sequence ID" value="MBB3046010.1"/>
    <property type="molecule type" value="Genomic_DNA"/>
</dbReference>
<reference evidence="1 2" key="1">
    <citation type="submission" date="2020-08" db="EMBL/GenBank/DDBJ databases">
        <title>Genomic Encyclopedia of Type Strains, Phase III (KMG-III): the genomes of soil and plant-associated and newly described type strains.</title>
        <authorList>
            <person name="Whitman W."/>
        </authorList>
    </citation>
    <scope>NUCLEOTIDE SEQUENCE [LARGE SCALE GENOMIC DNA]</scope>
    <source>
        <strain evidence="1 2">CECT 8654</strain>
    </source>
</reference>
<evidence type="ECO:0000313" key="2">
    <source>
        <dbReference type="Proteomes" id="UP000537130"/>
    </source>
</evidence>
<proteinExistence type="predicted"/>
<evidence type="ECO:0000313" key="1">
    <source>
        <dbReference type="EMBL" id="MBB3046010.1"/>
    </source>
</evidence>